<name>A0A0K6GJC2_9AGAM</name>
<sequence length="546" mass="61266">MSNLQPSSIATLRKSLWVSISTSSRISSELCSVSQTAESSKNDVIYHLDSARAALTKHLGESSAMMARARNRLASRAYNLPEEVLSLIFMHVLFGDKRLHYAAADCSVQAFYGRLYALLEVCSLWRATGLSRPEFWSIIPVIKGPHYFINNKVASQSIHRSGELPMDLVVAVTRITPESSVVALAQHTSRFRTINISAEEPRIIQVVMNHLLHSGNRLDALFELSMCITNLRNVDRFDGQPYFMFSPNNPDHPLFLQTLKSLTRFRLTGATLDWAQVSFSAHLTELQVRSVILGPDSSLHHFLRAASTARQLQKLEFGSIISFLEPNLADPPTLSFPALQTLILKDLYFNSLAIILRSIVSRSHRLVFLPKVYWQTTSSANETNPEGTDYEEVGNLIKEVVIDTLLVRGCGGPHPIVMQPLLDAIPSLRLLKLDKWALDAVFCGLFTFTGRPFPKVPSIQNLYLTNAMLVNKAVENFKRFIQSHPLETIVIDGYINRGSEESKDWQPLTESDEIVCWLKEHVPVVHLIQGGGDSPPEFESSTWSLW</sequence>
<evidence type="ECO:0000313" key="2">
    <source>
        <dbReference type="Proteomes" id="UP000044841"/>
    </source>
</evidence>
<keyword evidence="2" id="KW-1185">Reference proteome</keyword>
<protein>
    <recommendedName>
        <fullName evidence="3">F-box domain-containing protein</fullName>
    </recommendedName>
</protein>
<evidence type="ECO:0000313" key="1">
    <source>
        <dbReference type="EMBL" id="CUA78469.1"/>
    </source>
</evidence>
<proteinExistence type="predicted"/>
<dbReference type="Proteomes" id="UP000044841">
    <property type="component" value="Unassembled WGS sequence"/>
</dbReference>
<organism evidence="1 2">
    <name type="scientific">Rhizoctonia solani</name>
    <dbReference type="NCBI Taxonomy" id="456999"/>
    <lineage>
        <taxon>Eukaryota</taxon>
        <taxon>Fungi</taxon>
        <taxon>Dikarya</taxon>
        <taxon>Basidiomycota</taxon>
        <taxon>Agaricomycotina</taxon>
        <taxon>Agaricomycetes</taxon>
        <taxon>Cantharellales</taxon>
        <taxon>Ceratobasidiaceae</taxon>
        <taxon>Rhizoctonia</taxon>
    </lineage>
</organism>
<evidence type="ECO:0008006" key="3">
    <source>
        <dbReference type="Google" id="ProtNLM"/>
    </source>
</evidence>
<dbReference type="EMBL" id="CYGV01002033">
    <property type="protein sequence ID" value="CUA78469.1"/>
    <property type="molecule type" value="Genomic_DNA"/>
</dbReference>
<reference evidence="1 2" key="1">
    <citation type="submission" date="2015-07" db="EMBL/GenBank/DDBJ databases">
        <authorList>
            <person name="Noorani M."/>
        </authorList>
    </citation>
    <scope>NUCLEOTIDE SEQUENCE [LARGE SCALE GENOMIC DNA]</scope>
    <source>
        <strain evidence="1">BBA 69670</strain>
    </source>
</reference>
<accession>A0A0K6GJC2</accession>
<dbReference type="AlphaFoldDB" id="A0A0K6GJC2"/>
<gene>
    <name evidence="1" type="ORF">RSOLAG22IIIB_07095</name>
</gene>